<evidence type="ECO:0000313" key="4">
    <source>
        <dbReference type="Proteomes" id="UP001257914"/>
    </source>
</evidence>
<keyword evidence="1" id="KW-0812">Transmembrane</keyword>
<accession>A0ABU3R0G0</accession>
<organism evidence="3 4">
    <name type="scientific">Psychrosphaera aquimarina</name>
    <dbReference type="NCBI Taxonomy" id="2044854"/>
    <lineage>
        <taxon>Bacteria</taxon>
        <taxon>Pseudomonadati</taxon>
        <taxon>Pseudomonadota</taxon>
        <taxon>Gammaproteobacteria</taxon>
        <taxon>Alteromonadales</taxon>
        <taxon>Pseudoalteromonadaceae</taxon>
        <taxon>Psychrosphaera</taxon>
    </lineage>
</organism>
<dbReference type="RefSeq" id="WP_315946763.1">
    <property type="nucleotide sequence ID" value="NZ_JAWCUA010000007.1"/>
</dbReference>
<feature type="transmembrane region" description="Helical" evidence="1">
    <location>
        <begin position="241"/>
        <end position="259"/>
    </location>
</feature>
<evidence type="ECO:0000259" key="2">
    <source>
        <dbReference type="Pfam" id="PF01578"/>
    </source>
</evidence>
<dbReference type="EMBL" id="JAWCUA010000007">
    <property type="protein sequence ID" value="MDU0113162.1"/>
    <property type="molecule type" value="Genomic_DNA"/>
</dbReference>
<reference evidence="3 4" key="1">
    <citation type="submission" date="2023-10" db="EMBL/GenBank/DDBJ databases">
        <title>Psychrosphaera aquimaarina strain SW33 isolated from seawater.</title>
        <authorList>
            <person name="Bayburt H."/>
            <person name="Kim J.M."/>
            <person name="Choi B.J."/>
            <person name="Jeon C.O."/>
        </authorList>
    </citation>
    <scope>NUCLEOTIDE SEQUENCE [LARGE SCALE GENOMIC DNA]</scope>
    <source>
        <strain evidence="3 4">KCTC 52743</strain>
    </source>
</reference>
<dbReference type="PANTHER" id="PTHR38034">
    <property type="entry name" value="INNER MEMBRANE PROTEIN YPJD"/>
    <property type="match status" value="1"/>
</dbReference>
<keyword evidence="1" id="KW-0472">Membrane</keyword>
<feature type="transmembrane region" description="Helical" evidence="1">
    <location>
        <begin position="35"/>
        <end position="55"/>
    </location>
</feature>
<dbReference type="PANTHER" id="PTHR38034:SF1">
    <property type="entry name" value="INNER MEMBRANE PROTEIN YPJD"/>
    <property type="match status" value="1"/>
</dbReference>
<feature type="transmembrane region" description="Helical" evidence="1">
    <location>
        <begin position="89"/>
        <end position="109"/>
    </location>
</feature>
<feature type="transmembrane region" description="Helical" evidence="1">
    <location>
        <begin position="214"/>
        <end position="234"/>
    </location>
</feature>
<feature type="transmembrane region" description="Helical" evidence="1">
    <location>
        <begin position="183"/>
        <end position="202"/>
    </location>
</feature>
<feature type="transmembrane region" description="Helical" evidence="1">
    <location>
        <begin position="6"/>
        <end position="26"/>
    </location>
</feature>
<dbReference type="Proteomes" id="UP001257914">
    <property type="component" value="Unassembled WGS sequence"/>
</dbReference>
<dbReference type="Pfam" id="PF01578">
    <property type="entry name" value="Cytochrom_C_asm"/>
    <property type="match status" value="1"/>
</dbReference>
<sequence>MSAMIGLILAFIGFTVASIVTARSVFINSTFNSKVLFSVAIGAIISQLVAVRAMLFVNNELHLSLTSMCLLINALIVVVLTIRSFKNSNLMILLVTYGFSALLSLAIIFVPNDSLAYMGVSINSSVPLIIHIVLSVSAYCVLVISSLYAIQFRYIDSKLKSKTLSLNSHLPSLNVVELQQFRLMAIGLILLTAALFTGFLFLDNMWTKQYAHKTILSLIAWAAFATLTIGHKIYGWRGSNSAIATILASLILTLAYFGSRFVREILLT</sequence>
<feature type="transmembrane region" description="Helical" evidence="1">
    <location>
        <begin position="61"/>
        <end position="82"/>
    </location>
</feature>
<protein>
    <submittedName>
        <fullName evidence="3">Cytochrome c biogenesis protein CcsA</fullName>
    </submittedName>
</protein>
<keyword evidence="4" id="KW-1185">Reference proteome</keyword>
<comment type="caution">
    <text evidence="3">The sequence shown here is derived from an EMBL/GenBank/DDBJ whole genome shotgun (WGS) entry which is preliminary data.</text>
</comment>
<dbReference type="InterPro" id="IPR052372">
    <property type="entry name" value="YpjD/HemX"/>
</dbReference>
<feature type="transmembrane region" description="Helical" evidence="1">
    <location>
        <begin position="129"/>
        <end position="150"/>
    </location>
</feature>
<feature type="domain" description="Cytochrome c assembly protein" evidence="2">
    <location>
        <begin position="66"/>
        <end position="266"/>
    </location>
</feature>
<gene>
    <name evidence="3" type="primary">ccsA</name>
    <name evidence="3" type="ORF">RT723_09160</name>
</gene>
<dbReference type="InterPro" id="IPR002541">
    <property type="entry name" value="Cyt_c_assembly"/>
</dbReference>
<name>A0ABU3R0G0_9GAMM</name>
<evidence type="ECO:0000313" key="3">
    <source>
        <dbReference type="EMBL" id="MDU0113162.1"/>
    </source>
</evidence>
<evidence type="ECO:0000256" key="1">
    <source>
        <dbReference type="SAM" id="Phobius"/>
    </source>
</evidence>
<proteinExistence type="predicted"/>
<keyword evidence="1" id="KW-1133">Transmembrane helix</keyword>